<dbReference type="Gene3D" id="3.40.50.620">
    <property type="entry name" value="HUPs"/>
    <property type="match status" value="2"/>
</dbReference>
<dbReference type="SUPFAM" id="SSF56235">
    <property type="entry name" value="N-terminal nucleophile aminohydrolases (Ntn hydrolases)"/>
    <property type="match status" value="1"/>
</dbReference>
<dbReference type="GO" id="GO:0006529">
    <property type="term" value="P:asparagine biosynthetic process"/>
    <property type="evidence" value="ECO:0007669"/>
    <property type="project" value="InterPro"/>
</dbReference>
<proteinExistence type="inferred from homology"/>
<dbReference type="Gene3D" id="3.60.20.10">
    <property type="entry name" value="Glutamine Phosphoribosylpyrophosphate, subunit 1, domain 1"/>
    <property type="match status" value="1"/>
</dbReference>
<dbReference type="Pfam" id="PF00733">
    <property type="entry name" value="Asn_synthase"/>
    <property type="match status" value="1"/>
</dbReference>
<dbReference type="PANTHER" id="PTHR43284">
    <property type="entry name" value="ASPARAGINE SYNTHETASE (GLUTAMINE-HYDROLYZING)"/>
    <property type="match status" value="1"/>
</dbReference>
<dbReference type="CDD" id="cd00712">
    <property type="entry name" value="AsnB"/>
    <property type="match status" value="1"/>
</dbReference>
<evidence type="ECO:0000256" key="5">
    <source>
        <dbReference type="ARBA" id="ARBA00022840"/>
    </source>
</evidence>
<dbReference type="Proteomes" id="UP000321303">
    <property type="component" value="Unassembled WGS sequence"/>
</dbReference>
<gene>
    <name evidence="10" type="ORF">HVA01_33740</name>
</gene>
<comment type="similarity">
    <text evidence="2">Belongs to the asparagine synthetase family.</text>
</comment>
<dbReference type="GO" id="GO:0004066">
    <property type="term" value="F:asparagine synthase (glutamine-hydrolyzing) activity"/>
    <property type="evidence" value="ECO:0007669"/>
    <property type="project" value="UniProtKB-EC"/>
</dbReference>
<dbReference type="PIRSF" id="PIRSF001589">
    <property type="entry name" value="Asn_synthetase_glu-h"/>
    <property type="match status" value="1"/>
</dbReference>
<keyword evidence="4 8" id="KW-0547">Nucleotide-binding</keyword>
<keyword evidence="6" id="KW-0315">Glutamine amidotransferase</keyword>
<evidence type="ECO:0000259" key="9">
    <source>
        <dbReference type="PROSITE" id="PS51278"/>
    </source>
</evidence>
<comment type="caution">
    <text evidence="10">The sequence shown here is derived from an EMBL/GenBank/DDBJ whole genome shotgun (WGS) entry which is preliminary data.</text>
</comment>
<keyword evidence="11" id="KW-1185">Reference proteome</keyword>
<evidence type="ECO:0000256" key="3">
    <source>
        <dbReference type="ARBA" id="ARBA00012737"/>
    </source>
</evidence>
<feature type="domain" description="Glutamine amidotransferase type-2" evidence="9">
    <location>
        <begin position="2"/>
        <end position="209"/>
    </location>
</feature>
<evidence type="ECO:0000256" key="1">
    <source>
        <dbReference type="ARBA" id="ARBA00005187"/>
    </source>
</evidence>
<evidence type="ECO:0000256" key="2">
    <source>
        <dbReference type="ARBA" id="ARBA00005752"/>
    </source>
</evidence>
<dbReference type="InterPro" id="IPR014729">
    <property type="entry name" value="Rossmann-like_a/b/a_fold"/>
</dbReference>
<evidence type="ECO:0000256" key="8">
    <source>
        <dbReference type="PIRSR" id="PIRSR001589-2"/>
    </source>
</evidence>
<comment type="catalytic activity">
    <reaction evidence="7">
        <text>L-aspartate + L-glutamine + ATP + H2O = L-asparagine + L-glutamate + AMP + diphosphate + H(+)</text>
        <dbReference type="Rhea" id="RHEA:12228"/>
        <dbReference type="ChEBI" id="CHEBI:15377"/>
        <dbReference type="ChEBI" id="CHEBI:15378"/>
        <dbReference type="ChEBI" id="CHEBI:29985"/>
        <dbReference type="ChEBI" id="CHEBI:29991"/>
        <dbReference type="ChEBI" id="CHEBI:30616"/>
        <dbReference type="ChEBI" id="CHEBI:33019"/>
        <dbReference type="ChEBI" id="CHEBI:58048"/>
        <dbReference type="ChEBI" id="CHEBI:58359"/>
        <dbReference type="ChEBI" id="CHEBI:456215"/>
        <dbReference type="EC" id="6.3.5.4"/>
    </reaction>
</comment>
<evidence type="ECO:0000313" key="10">
    <source>
        <dbReference type="EMBL" id="GEN29728.1"/>
    </source>
</evidence>
<dbReference type="EMBL" id="BJXV01000035">
    <property type="protein sequence ID" value="GEN29728.1"/>
    <property type="molecule type" value="Genomic_DNA"/>
</dbReference>
<dbReference type="InterPro" id="IPR051786">
    <property type="entry name" value="ASN_synthetase/amidase"/>
</dbReference>
<sequence>MSAIFGRISFEQNSIAREPFETAFGTLDDWGKDGRGVMHKKNAVLGHQKLALRDADSEDVQPLEHCGLCIVADAVIDNRRDLCRQLDMAATSGMPDGQLIVSAFLKWGKACAQYLIGDFAFAIWNPRDGELFAARDVAGARPFFYSKQGSQFLFGSTVEAIASSPDVDFEIDESRVAFFLAQPLQSKEDPFLKGIEFLPPGHSLTASRRGVDVSRYWFPEHIVQAAPASLDEYAEQLRGLINQAVQDRICLDSPTGSHISGGLDSTGVTVLAHRFLRQQGRQLDMAYTWAPSVSEDYPLAQGAFDERTEIAKLSQREGFECSFGTDSASDYFRFFRRNLAYENSADLFEELPLMEQAASRGTRVMLSGWGADECVSFSLRGYPSWLLSNRRFKDLFNMARTLGGGLRRPGGMAKFLFQTAALPFLPDWLYAAFSPYLNNNKLQCLGHPDFMKRHPEAWRETSLVWRDAKDPFSMQCALLLNGHIASRMSLWSTWAGPLGIQYRYPLMDKRLLEFSLSLPPDMLWQKRRKRIVYRMAMVDALPERVSKHDVANETKRKKIRLDCWQKLDQDHDQFVNIDCPWLATKALTDKIKGAPSSLEKFDLLSFIPLHSSMRVLELWRHSVSENKATSIS</sequence>
<comment type="pathway">
    <text evidence="1">Amino-acid biosynthesis; L-asparagine biosynthesis; L-asparagine from L-aspartate (L-Gln route): step 1/1.</text>
</comment>
<dbReference type="Pfam" id="PF13537">
    <property type="entry name" value="GATase_7"/>
    <property type="match status" value="1"/>
</dbReference>
<dbReference type="EC" id="6.3.5.4" evidence="3"/>
<protein>
    <recommendedName>
        <fullName evidence="3">asparagine synthase (glutamine-hydrolyzing)</fullName>
        <ecNumber evidence="3">6.3.5.4</ecNumber>
    </recommendedName>
</protein>
<keyword evidence="5 8" id="KW-0067">ATP-binding</keyword>
<evidence type="ECO:0000256" key="6">
    <source>
        <dbReference type="ARBA" id="ARBA00022962"/>
    </source>
</evidence>
<dbReference type="InterPro" id="IPR017932">
    <property type="entry name" value="GATase_2_dom"/>
</dbReference>
<dbReference type="PANTHER" id="PTHR43284:SF1">
    <property type="entry name" value="ASPARAGINE SYNTHETASE"/>
    <property type="match status" value="1"/>
</dbReference>
<organism evidence="10 11">
    <name type="scientific">Halovibrio variabilis</name>
    <dbReference type="NCBI Taxonomy" id="31910"/>
    <lineage>
        <taxon>Bacteria</taxon>
        <taxon>Pseudomonadati</taxon>
        <taxon>Pseudomonadota</taxon>
        <taxon>Gammaproteobacteria</taxon>
        <taxon>Oceanospirillales</taxon>
        <taxon>Halomonadaceae</taxon>
        <taxon>Halovibrio</taxon>
    </lineage>
</organism>
<evidence type="ECO:0000256" key="7">
    <source>
        <dbReference type="ARBA" id="ARBA00048741"/>
    </source>
</evidence>
<feature type="binding site" evidence="8">
    <location>
        <position position="96"/>
    </location>
    <ligand>
        <name>L-glutamine</name>
        <dbReference type="ChEBI" id="CHEBI:58359"/>
    </ligand>
</feature>
<dbReference type="InterPro" id="IPR029055">
    <property type="entry name" value="Ntn_hydrolases_N"/>
</dbReference>
<dbReference type="InterPro" id="IPR001962">
    <property type="entry name" value="Asn_synthase"/>
</dbReference>
<evidence type="ECO:0000256" key="4">
    <source>
        <dbReference type="ARBA" id="ARBA00022741"/>
    </source>
</evidence>
<dbReference type="PROSITE" id="PS51278">
    <property type="entry name" value="GATASE_TYPE_2"/>
    <property type="match status" value="1"/>
</dbReference>
<name>A0A511UVG1_9GAMM</name>
<dbReference type="InterPro" id="IPR033738">
    <property type="entry name" value="AsnB_N"/>
</dbReference>
<dbReference type="SUPFAM" id="SSF52402">
    <property type="entry name" value="Adenine nucleotide alpha hydrolases-like"/>
    <property type="match status" value="1"/>
</dbReference>
<evidence type="ECO:0000313" key="11">
    <source>
        <dbReference type="Proteomes" id="UP000321303"/>
    </source>
</evidence>
<accession>A0A511UVG1</accession>
<reference evidence="10 11" key="1">
    <citation type="submission" date="2019-07" db="EMBL/GenBank/DDBJ databases">
        <title>Whole genome shotgun sequence of Halomonas variabilis NBRC 102410.</title>
        <authorList>
            <person name="Hosoyama A."/>
            <person name="Uohara A."/>
            <person name="Ohji S."/>
            <person name="Ichikawa N."/>
        </authorList>
    </citation>
    <scope>NUCLEOTIDE SEQUENCE [LARGE SCALE GENOMIC DNA]</scope>
    <source>
        <strain evidence="10 11">NBRC 102410</strain>
    </source>
</reference>
<dbReference type="AlphaFoldDB" id="A0A511UVG1"/>
<dbReference type="InterPro" id="IPR006426">
    <property type="entry name" value="Asn_synth_AEB"/>
</dbReference>
<dbReference type="RefSeq" id="WP_170243546.1">
    <property type="nucleotide sequence ID" value="NZ_BJXV01000035.1"/>
</dbReference>
<dbReference type="GO" id="GO:0005524">
    <property type="term" value="F:ATP binding"/>
    <property type="evidence" value="ECO:0007669"/>
    <property type="project" value="UniProtKB-KW"/>
</dbReference>